<organism evidence="2">
    <name type="scientific">Oryza punctata</name>
    <name type="common">Red rice</name>
    <dbReference type="NCBI Taxonomy" id="4537"/>
    <lineage>
        <taxon>Eukaryota</taxon>
        <taxon>Viridiplantae</taxon>
        <taxon>Streptophyta</taxon>
        <taxon>Embryophyta</taxon>
        <taxon>Tracheophyta</taxon>
        <taxon>Spermatophyta</taxon>
        <taxon>Magnoliopsida</taxon>
        <taxon>Liliopsida</taxon>
        <taxon>Poales</taxon>
        <taxon>Poaceae</taxon>
        <taxon>BOP clade</taxon>
        <taxon>Oryzoideae</taxon>
        <taxon>Oryzeae</taxon>
        <taxon>Oryzinae</taxon>
        <taxon>Oryza</taxon>
    </lineage>
</organism>
<reference evidence="2" key="1">
    <citation type="submission" date="2015-04" db="UniProtKB">
        <authorList>
            <consortium name="EnsemblPlants"/>
        </authorList>
    </citation>
    <scope>IDENTIFICATION</scope>
</reference>
<dbReference type="Proteomes" id="UP000026962">
    <property type="component" value="Chromosome 1"/>
</dbReference>
<feature type="region of interest" description="Disordered" evidence="1">
    <location>
        <begin position="1"/>
        <end position="37"/>
    </location>
</feature>
<keyword evidence="3" id="KW-1185">Reference proteome</keyword>
<accession>A0A0E0JH65</accession>
<proteinExistence type="predicted"/>
<evidence type="ECO:0000256" key="1">
    <source>
        <dbReference type="SAM" id="MobiDB-lite"/>
    </source>
</evidence>
<dbReference type="OMA" id="STCDEAM"/>
<dbReference type="Gramene" id="OPUNC01G11400.1">
    <property type="protein sequence ID" value="OPUNC01G11400.1"/>
    <property type="gene ID" value="OPUNC01G11400"/>
</dbReference>
<dbReference type="HOGENOM" id="CLU_2642315_0_0_1"/>
<evidence type="ECO:0000313" key="3">
    <source>
        <dbReference type="Proteomes" id="UP000026962"/>
    </source>
</evidence>
<name>A0A0E0JH65_ORYPU</name>
<reference evidence="2" key="2">
    <citation type="submission" date="2018-05" db="EMBL/GenBank/DDBJ databases">
        <title>OpunRS2 (Oryza punctata Reference Sequence Version 2).</title>
        <authorList>
            <person name="Zhang J."/>
            <person name="Kudrna D."/>
            <person name="Lee S."/>
            <person name="Talag J."/>
            <person name="Welchert J."/>
            <person name="Wing R.A."/>
        </authorList>
    </citation>
    <scope>NUCLEOTIDE SEQUENCE [LARGE SCALE GENOMIC DNA]</scope>
</reference>
<dbReference type="EnsemblPlants" id="OPUNC01G11400.1">
    <property type="protein sequence ID" value="OPUNC01G11400.1"/>
    <property type="gene ID" value="OPUNC01G11400"/>
</dbReference>
<sequence length="77" mass="8533">MSEETSSEGFRDGRGARTTRRANGNEDDKRGDVVTRRDNIGMARCRCNGEEFIDTEAMLSRAPLSTATASRRVDHGQ</sequence>
<dbReference type="AlphaFoldDB" id="A0A0E0JH65"/>
<evidence type="ECO:0000313" key="2">
    <source>
        <dbReference type="EnsemblPlants" id="OPUNC01G11400.1"/>
    </source>
</evidence>
<protein>
    <submittedName>
        <fullName evidence="2">Uncharacterized protein</fullName>
    </submittedName>
</protein>
<feature type="compositionally biased region" description="Basic and acidic residues" evidence="1">
    <location>
        <begin position="23"/>
        <end position="37"/>
    </location>
</feature>